<keyword evidence="2" id="KW-1185">Reference proteome</keyword>
<evidence type="ECO:0000313" key="1">
    <source>
        <dbReference type="EMBL" id="VDK65699.1"/>
    </source>
</evidence>
<gene>
    <name evidence="1" type="ORF">CGOC_LOCUS6065</name>
</gene>
<dbReference type="AlphaFoldDB" id="A0A3P6S0C7"/>
<proteinExistence type="predicted"/>
<accession>A0A3P6S0C7</accession>
<dbReference type="EMBL" id="UYRV01019186">
    <property type="protein sequence ID" value="VDK65699.1"/>
    <property type="molecule type" value="Genomic_DNA"/>
</dbReference>
<protein>
    <submittedName>
        <fullName evidence="1">Uncharacterized protein</fullName>
    </submittedName>
</protein>
<dbReference type="Proteomes" id="UP000271889">
    <property type="component" value="Unassembled WGS sequence"/>
</dbReference>
<evidence type="ECO:0000313" key="2">
    <source>
        <dbReference type="Proteomes" id="UP000271889"/>
    </source>
</evidence>
<reference evidence="1 2" key="1">
    <citation type="submission" date="2018-11" db="EMBL/GenBank/DDBJ databases">
        <authorList>
            <consortium name="Pathogen Informatics"/>
        </authorList>
    </citation>
    <scope>NUCLEOTIDE SEQUENCE [LARGE SCALE GENOMIC DNA]</scope>
</reference>
<organism evidence="1 2">
    <name type="scientific">Cylicostephanus goldi</name>
    <name type="common">Nematode worm</name>
    <dbReference type="NCBI Taxonomy" id="71465"/>
    <lineage>
        <taxon>Eukaryota</taxon>
        <taxon>Metazoa</taxon>
        <taxon>Ecdysozoa</taxon>
        <taxon>Nematoda</taxon>
        <taxon>Chromadorea</taxon>
        <taxon>Rhabditida</taxon>
        <taxon>Rhabditina</taxon>
        <taxon>Rhabditomorpha</taxon>
        <taxon>Strongyloidea</taxon>
        <taxon>Strongylidae</taxon>
        <taxon>Cylicostephanus</taxon>
    </lineage>
</organism>
<sequence length="35" mass="4141">MKRNEIIGCALLRQSSVSVGDIGKHRRNRKMHRRH</sequence>
<name>A0A3P6S0C7_CYLGO</name>